<evidence type="ECO:0000256" key="3">
    <source>
        <dbReference type="SAM" id="SignalP"/>
    </source>
</evidence>
<gene>
    <name evidence="4" type="ORF">PFISCL1PPCAC_23916</name>
</gene>
<keyword evidence="2" id="KW-0472">Membrane</keyword>
<keyword evidence="2" id="KW-1133">Transmembrane helix</keyword>
<protein>
    <submittedName>
        <fullName evidence="4">Uncharacterized protein</fullName>
    </submittedName>
</protein>
<accession>A0AAV5WSE7</accession>
<feature type="transmembrane region" description="Helical" evidence="2">
    <location>
        <begin position="142"/>
        <end position="168"/>
    </location>
</feature>
<keyword evidence="2" id="KW-0812">Transmembrane</keyword>
<feature type="non-terminal residue" evidence="4">
    <location>
        <position position="1"/>
    </location>
</feature>
<feature type="compositionally biased region" description="Basic and acidic residues" evidence="1">
    <location>
        <begin position="209"/>
        <end position="232"/>
    </location>
</feature>
<feature type="chain" id="PRO_5043405923" evidence="3">
    <location>
        <begin position="19"/>
        <end position="254"/>
    </location>
</feature>
<keyword evidence="3" id="KW-0732">Signal</keyword>
<name>A0AAV5WSE7_9BILA</name>
<sequence>IMHRVILSLLFLFSSSLSVDPICNTNCDISHATDDSCFRNTIAFLEKSLMTTLRNYVDVQIRLQRIRTMYEEPELTVDEMVGRTLNNMRKAPFLVYEDSVFDIDNNAKSVVTELAKNVQSTSSEVALPSVECPQGCEETSTLWMGLFLASLALNLVLLVMAVSTVLFITAQNERKARLLLKKSLETEKKKLTEKGRKEIVRDDSDDEIVPSKKTLDPKKWETSSGERRESHRSIGSMKSSHEGMDNTAYETDRF</sequence>
<dbReference type="EMBL" id="BTSY01000006">
    <property type="protein sequence ID" value="GMT32619.1"/>
    <property type="molecule type" value="Genomic_DNA"/>
</dbReference>
<evidence type="ECO:0000313" key="5">
    <source>
        <dbReference type="Proteomes" id="UP001432322"/>
    </source>
</evidence>
<comment type="caution">
    <text evidence="4">The sequence shown here is derived from an EMBL/GenBank/DDBJ whole genome shotgun (WGS) entry which is preliminary data.</text>
</comment>
<feature type="signal peptide" evidence="3">
    <location>
        <begin position="1"/>
        <end position="18"/>
    </location>
</feature>
<reference evidence="4" key="1">
    <citation type="submission" date="2023-10" db="EMBL/GenBank/DDBJ databases">
        <title>Genome assembly of Pristionchus species.</title>
        <authorList>
            <person name="Yoshida K."/>
            <person name="Sommer R.J."/>
        </authorList>
    </citation>
    <scope>NUCLEOTIDE SEQUENCE</scope>
    <source>
        <strain evidence="4">RS5133</strain>
    </source>
</reference>
<evidence type="ECO:0000313" key="4">
    <source>
        <dbReference type="EMBL" id="GMT32619.1"/>
    </source>
</evidence>
<feature type="region of interest" description="Disordered" evidence="1">
    <location>
        <begin position="199"/>
        <end position="254"/>
    </location>
</feature>
<evidence type="ECO:0000256" key="2">
    <source>
        <dbReference type="SAM" id="Phobius"/>
    </source>
</evidence>
<dbReference type="AlphaFoldDB" id="A0AAV5WSE7"/>
<organism evidence="4 5">
    <name type="scientific">Pristionchus fissidentatus</name>
    <dbReference type="NCBI Taxonomy" id="1538716"/>
    <lineage>
        <taxon>Eukaryota</taxon>
        <taxon>Metazoa</taxon>
        <taxon>Ecdysozoa</taxon>
        <taxon>Nematoda</taxon>
        <taxon>Chromadorea</taxon>
        <taxon>Rhabditida</taxon>
        <taxon>Rhabditina</taxon>
        <taxon>Diplogasteromorpha</taxon>
        <taxon>Diplogasteroidea</taxon>
        <taxon>Neodiplogasteridae</taxon>
        <taxon>Pristionchus</taxon>
    </lineage>
</organism>
<feature type="compositionally biased region" description="Basic and acidic residues" evidence="1">
    <location>
        <begin position="239"/>
        <end position="254"/>
    </location>
</feature>
<dbReference type="Proteomes" id="UP001432322">
    <property type="component" value="Unassembled WGS sequence"/>
</dbReference>
<proteinExistence type="predicted"/>
<evidence type="ECO:0000256" key="1">
    <source>
        <dbReference type="SAM" id="MobiDB-lite"/>
    </source>
</evidence>
<keyword evidence="5" id="KW-1185">Reference proteome</keyword>